<dbReference type="PANTHER" id="PTHR23502:SF132">
    <property type="entry name" value="POLYAMINE TRANSPORTER 2-RELATED"/>
    <property type="match status" value="1"/>
</dbReference>
<keyword evidence="3 8" id="KW-0813">Transport</keyword>
<name>A0A9X1F3P8_9SPHN</name>
<evidence type="ECO:0000256" key="6">
    <source>
        <dbReference type="ARBA" id="ARBA00022989"/>
    </source>
</evidence>
<dbReference type="InterPro" id="IPR020846">
    <property type="entry name" value="MFS_dom"/>
</dbReference>
<dbReference type="EMBL" id="JAGSPC010000001">
    <property type="protein sequence ID" value="MBV7259401.1"/>
    <property type="molecule type" value="Genomic_DNA"/>
</dbReference>
<dbReference type="InterPro" id="IPR011701">
    <property type="entry name" value="MFS"/>
</dbReference>
<evidence type="ECO:0000256" key="4">
    <source>
        <dbReference type="ARBA" id="ARBA00022475"/>
    </source>
</evidence>
<proteinExistence type="inferred from homology"/>
<evidence type="ECO:0000259" key="9">
    <source>
        <dbReference type="PROSITE" id="PS50850"/>
    </source>
</evidence>
<dbReference type="AlphaFoldDB" id="A0A9X1F3P8"/>
<dbReference type="PANTHER" id="PTHR23502">
    <property type="entry name" value="MAJOR FACILITATOR SUPERFAMILY"/>
    <property type="match status" value="1"/>
</dbReference>
<accession>A0A9X1F3P8</accession>
<comment type="subcellular location">
    <subcellularLocation>
        <location evidence="8">Cell inner membrane</location>
        <topology evidence="8">Multi-pass membrane protein</topology>
    </subcellularLocation>
    <subcellularLocation>
        <location evidence="1">Cell membrane</location>
        <topology evidence="1">Multi-pass membrane protein</topology>
    </subcellularLocation>
</comment>
<gene>
    <name evidence="10" type="ORF">KCG46_07435</name>
</gene>
<feature type="transmembrane region" description="Helical" evidence="8">
    <location>
        <begin position="52"/>
        <end position="75"/>
    </location>
</feature>
<evidence type="ECO:0000256" key="1">
    <source>
        <dbReference type="ARBA" id="ARBA00004651"/>
    </source>
</evidence>
<comment type="caution">
    <text evidence="10">The sequence shown here is derived from an EMBL/GenBank/DDBJ whole genome shotgun (WGS) entry which is preliminary data.</text>
</comment>
<evidence type="ECO:0000313" key="10">
    <source>
        <dbReference type="EMBL" id="MBV7259401.1"/>
    </source>
</evidence>
<comment type="caution">
    <text evidence="8">Lacks conserved residue(s) required for the propagation of feature annotation.</text>
</comment>
<sequence length="414" mass="42532">MTSETFPAQTSKPAVVKTTGFLVLLAILSALGQFASNVYLPSLPAVTEQLGISGSVAALTYTIYLGAFAFAQLVYGPVADRFGRRPLLLLGAILFVLGSGMCMLAGDVSWLLTGRVIQAIGAAAGVVMARAMVRDVFSGPELAKALALMTIVFALAPGLSPLLGGVLQDTLGWRSVFAAAAIAGVLVLIAATVYAPETLAKKSDAISLSGTAKSYRAILADTEFFRFALATAFIIGAMSAFFVGSPIVFIDLLGVSATEYGLYPPLAITGFIIGSVATRKLAGRLAVYDLAKVGVSISLMGAILMVVFPLFGIEHKHAINVSIVVFVSGMGVFMPTAVAIALERFPERAGTAAAMLGFLQMGIGAAASAGVGLLANAQPFLAFPIIMVVSALSAFALVATPNSDSSGDDIMSSS</sequence>
<evidence type="ECO:0000256" key="8">
    <source>
        <dbReference type="RuleBase" id="RU365088"/>
    </source>
</evidence>
<dbReference type="CDD" id="cd17320">
    <property type="entry name" value="MFS_MdfA_MDR_like"/>
    <property type="match status" value="1"/>
</dbReference>
<feature type="domain" description="Major facilitator superfamily (MFS) profile" evidence="9">
    <location>
        <begin position="21"/>
        <end position="402"/>
    </location>
</feature>
<dbReference type="GO" id="GO:1990961">
    <property type="term" value="P:xenobiotic detoxification by transmembrane export across the plasma membrane"/>
    <property type="evidence" value="ECO:0007669"/>
    <property type="project" value="InterPro"/>
</dbReference>
<comment type="similarity">
    <text evidence="2 8">Belongs to the major facilitator superfamily. Bcr/CmlA family.</text>
</comment>
<feature type="transmembrane region" description="Helical" evidence="8">
    <location>
        <begin position="381"/>
        <end position="399"/>
    </location>
</feature>
<keyword evidence="11" id="KW-1185">Reference proteome</keyword>
<feature type="transmembrane region" description="Helical" evidence="8">
    <location>
        <begin position="319"/>
        <end position="342"/>
    </location>
</feature>
<evidence type="ECO:0000256" key="2">
    <source>
        <dbReference type="ARBA" id="ARBA00006236"/>
    </source>
</evidence>
<feature type="transmembrane region" description="Helical" evidence="8">
    <location>
        <begin position="354"/>
        <end position="375"/>
    </location>
</feature>
<keyword evidence="8" id="KW-0997">Cell inner membrane</keyword>
<feature type="transmembrane region" description="Helical" evidence="8">
    <location>
        <begin position="262"/>
        <end position="278"/>
    </location>
</feature>
<evidence type="ECO:0000313" key="11">
    <source>
        <dbReference type="Proteomes" id="UP001138681"/>
    </source>
</evidence>
<feature type="transmembrane region" description="Helical" evidence="8">
    <location>
        <begin position="21"/>
        <end position="40"/>
    </location>
</feature>
<feature type="transmembrane region" description="Helical" evidence="8">
    <location>
        <begin position="87"/>
        <end position="106"/>
    </location>
</feature>
<keyword evidence="5 8" id="KW-0812">Transmembrane</keyword>
<feature type="transmembrane region" description="Helical" evidence="8">
    <location>
        <begin position="224"/>
        <end position="250"/>
    </location>
</feature>
<protein>
    <recommendedName>
        <fullName evidence="8">Bcr/CflA family efflux transporter</fullName>
    </recommendedName>
</protein>
<organism evidence="10 11">
    <name type="scientific">Erythrobacter crassostreae</name>
    <dbReference type="NCBI Taxonomy" id="2828328"/>
    <lineage>
        <taxon>Bacteria</taxon>
        <taxon>Pseudomonadati</taxon>
        <taxon>Pseudomonadota</taxon>
        <taxon>Alphaproteobacteria</taxon>
        <taxon>Sphingomonadales</taxon>
        <taxon>Erythrobacteraceae</taxon>
        <taxon>Erythrobacter/Porphyrobacter group</taxon>
        <taxon>Erythrobacter</taxon>
    </lineage>
</organism>
<evidence type="ECO:0000256" key="7">
    <source>
        <dbReference type="ARBA" id="ARBA00023136"/>
    </source>
</evidence>
<dbReference type="RefSeq" id="WP_218404631.1">
    <property type="nucleotide sequence ID" value="NZ_JAGSPC010000001.1"/>
</dbReference>
<feature type="transmembrane region" description="Helical" evidence="8">
    <location>
        <begin position="145"/>
        <end position="164"/>
    </location>
</feature>
<reference evidence="10" key="1">
    <citation type="submission" date="2021-04" db="EMBL/GenBank/DDBJ databases">
        <authorList>
            <person name="Pira H."/>
            <person name="Risdian C."/>
            <person name="Wink J."/>
        </authorList>
    </citation>
    <scope>NUCLEOTIDE SEQUENCE</scope>
    <source>
        <strain evidence="10">WH158</strain>
    </source>
</reference>
<dbReference type="PROSITE" id="PS50850">
    <property type="entry name" value="MFS"/>
    <property type="match status" value="1"/>
</dbReference>
<dbReference type="InterPro" id="IPR004812">
    <property type="entry name" value="Efflux_drug-R_Bcr/CmlA"/>
</dbReference>
<dbReference type="NCBIfam" id="TIGR00710">
    <property type="entry name" value="efflux_Bcr_CflA"/>
    <property type="match status" value="1"/>
</dbReference>
<dbReference type="GO" id="GO:0005886">
    <property type="term" value="C:plasma membrane"/>
    <property type="evidence" value="ECO:0007669"/>
    <property type="project" value="UniProtKB-SubCell"/>
</dbReference>
<keyword evidence="4" id="KW-1003">Cell membrane</keyword>
<dbReference type="GO" id="GO:0042910">
    <property type="term" value="F:xenobiotic transmembrane transporter activity"/>
    <property type="evidence" value="ECO:0007669"/>
    <property type="project" value="InterPro"/>
</dbReference>
<evidence type="ECO:0000256" key="3">
    <source>
        <dbReference type="ARBA" id="ARBA00022448"/>
    </source>
</evidence>
<evidence type="ECO:0000256" key="5">
    <source>
        <dbReference type="ARBA" id="ARBA00022692"/>
    </source>
</evidence>
<dbReference type="Pfam" id="PF07690">
    <property type="entry name" value="MFS_1"/>
    <property type="match status" value="1"/>
</dbReference>
<feature type="transmembrane region" description="Helical" evidence="8">
    <location>
        <begin position="176"/>
        <end position="195"/>
    </location>
</feature>
<keyword evidence="7 8" id="KW-0472">Membrane</keyword>
<keyword evidence="6 8" id="KW-1133">Transmembrane helix</keyword>
<feature type="transmembrane region" description="Helical" evidence="8">
    <location>
        <begin position="290"/>
        <end position="313"/>
    </location>
</feature>
<dbReference type="Proteomes" id="UP001138681">
    <property type="component" value="Unassembled WGS sequence"/>
</dbReference>